<evidence type="ECO:0000313" key="1">
    <source>
        <dbReference type="EMBL" id="MBX70310.1"/>
    </source>
</evidence>
<organism evidence="1">
    <name type="scientific">Rhizophora mucronata</name>
    <name type="common">Asiatic mangrove</name>
    <dbReference type="NCBI Taxonomy" id="61149"/>
    <lineage>
        <taxon>Eukaryota</taxon>
        <taxon>Viridiplantae</taxon>
        <taxon>Streptophyta</taxon>
        <taxon>Embryophyta</taxon>
        <taxon>Tracheophyta</taxon>
        <taxon>Spermatophyta</taxon>
        <taxon>Magnoliopsida</taxon>
        <taxon>eudicotyledons</taxon>
        <taxon>Gunneridae</taxon>
        <taxon>Pentapetalae</taxon>
        <taxon>rosids</taxon>
        <taxon>fabids</taxon>
        <taxon>Malpighiales</taxon>
        <taxon>Rhizophoraceae</taxon>
        <taxon>Rhizophora</taxon>
    </lineage>
</organism>
<proteinExistence type="predicted"/>
<reference evidence="1" key="1">
    <citation type="submission" date="2018-02" db="EMBL/GenBank/DDBJ databases">
        <title>Rhizophora mucronata_Transcriptome.</title>
        <authorList>
            <person name="Meera S.P."/>
            <person name="Sreeshan A."/>
            <person name="Augustine A."/>
        </authorList>
    </citation>
    <scope>NUCLEOTIDE SEQUENCE</scope>
    <source>
        <tissue evidence="1">Leaf</tissue>
    </source>
</reference>
<dbReference type="EMBL" id="GGEC01089826">
    <property type="protein sequence ID" value="MBX70310.1"/>
    <property type="molecule type" value="Transcribed_RNA"/>
</dbReference>
<name>A0A2P2QTE9_RHIMU</name>
<accession>A0A2P2QTE9</accession>
<sequence>MFLVRTLKFLTEVYHHVFNNLYW</sequence>
<dbReference type="AlphaFoldDB" id="A0A2P2QTE9"/>
<protein>
    <submittedName>
        <fullName evidence="1">Uncharacterized protein</fullName>
    </submittedName>
</protein>